<protein>
    <submittedName>
        <fullName evidence="1">Uncharacterized protein</fullName>
    </submittedName>
</protein>
<dbReference type="EMBL" id="CM046389">
    <property type="protein sequence ID" value="KAI8566737.1"/>
    <property type="molecule type" value="Genomic_DNA"/>
</dbReference>
<name>A0ACC0PLY0_RHOML</name>
<accession>A0ACC0PLY0</accession>
<keyword evidence="2" id="KW-1185">Reference proteome</keyword>
<organism evidence="1 2">
    <name type="scientific">Rhododendron molle</name>
    <name type="common">Chinese azalea</name>
    <name type="synonym">Azalea mollis</name>
    <dbReference type="NCBI Taxonomy" id="49168"/>
    <lineage>
        <taxon>Eukaryota</taxon>
        <taxon>Viridiplantae</taxon>
        <taxon>Streptophyta</taxon>
        <taxon>Embryophyta</taxon>
        <taxon>Tracheophyta</taxon>
        <taxon>Spermatophyta</taxon>
        <taxon>Magnoliopsida</taxon>
        <taxon>eudicotyledons</taxon>
        <taxon>Gunneridae</taxon>
        <taxon>Pentapetalae</taxon>
        <taxon>asterids</taxon>
        <taxon>Ericales</taxon>
        <taxon>Ericaceae</taxon>
        <taxon>Ericoideae</taxon>
        <taxon>Rhodoreae</taxon>
        <taxon>Rhododendron</taxon>
    </lineage>
</organism>
<dbReference type="Proteomes" id="UP001062846">
    <property type="component" value="Chromosome 2"/>
</dbReference>
<reference evidence="1" key="1">
    <citation type="submission" date="2022-02" db="EMBL/GenBank/DDBJ databases">
        <title>Plant Genome Project.</title>
        <authorList>
            <person name="Zhang R.-G."/>
        </authorList>
    </citation>
    <scope>NUCLEOTIDE SEQUENCE</scope>
    <source>
        <strain evidence="1">AT1</strain>
    </source>
</reference>
<evidence type="ECO:0000313" key="1">
    <source>
        <dbReference type="EMBL" id="KAI8566737.1"/>
    </source>
</evidence>
<comment type="caution">
    <text evidence="1">The sequence shown here is derived from an EMBL/GenBank/DDBJ whole genome shotgun (WGS) entry which is preliminary data.</text>
</comment>
<gene>
    <name evidence="1" type="ORF">RHMOL_Rhmol02G0065200</name>
</gene>
<sequence length="177" mass="20366">MLKEQPFYQPKEGTYMKLIVLLGKSRQPQHAHQLFDTMVEEGREPTLELYTALLAAYCRSNLIDEDKQVTFLREKNVGVVIRDERELNQIRMHGESEVSLQIETDGPDGTWHCAARKGEHCPHVQDYLFPFDRKKRSSETHVAARELLQTSDSSVPEISPSPTKKLGKRDEPWGHNP</sequence>
<evidence type="ECO:0000313" key="2">
    <source>
        <dbReference type="Proteomes" id="UP001062846"/>
    </source>
</evidence>
<proteinExistence type="predicted"/>